<proteinExistence type="predicted"/>
<dbReference type="AlphaFoldDB" id="W4LZ51"/>
<protein>
    <submittedName>
        <fullName evidence="3">Uncharacterized protein</fullName>
    </submittedName>
</protein>
<dbReference type="Gene3D" id="3.40.50.10540">
    <property type="entry name" value="Crotonobetainyl-coa:carnitine coa-transferase, domain 1"/>
    <property type="match status" value="1"/>
</dbReference>
<organism evidence="3 4">
    <name type="scientific">Entotheonella factor</name>
    <dbReference type="NCBI Taxonomy" id="1429438"/>
    <lineage>
        <taxon>Bacteria</taxon>
        <taxon>Pseudomonadati</taxon>
        <taxon>Nitrospinota/Tectimicrobiota group</taxon>
        <taxon>Candidatus Tectimicrobiota</taxon>
        <taxon>Candidatus Entotheonellia</taxon>
        <taxon>Candidatus Entotheonellales</taxon>
        <taxon>Candidatus Entotheonellaceae</taxon>
        <taxon>Candidatus Entotheonella</taxon>
    </lineage>
</organism>
<comment type="caution">
    <text evidence="3">The sequence shown here is derived from an EMBL/GenBank/DDBJ whole genome shotgun (WGS) entry which is preliminary data.</text>
</comment>
<evidence type="ECO:0000313" key="4">
    <source>
        <dbReference type="Proteomes" id="UP000019141"/>
    </source>
</evidence>
<evidence type="ECO:0000313" key="3">
    <source>
        <dbReference type="EMBL" id="ETX03183.1"/>
    </source>
</evidence>
<keyword evidence="1" id="KW-0808">Transferase</keyword>
<gene>
    <name evidence="3" type="ORF">ETSY1_00965</name>
</gene>
<sequence length="105" mass="11904">MGVRAMAVQSAEDRVENDPQLQSRGMYVEMEHPALGRQKFQGPPFKLAKSPASIHRPAPLIGQHTREILQELLEMSLDEIRAGYEDGTFWPPSIPKYPYVEEALQ</sequence>
<dbReference type="GO" id="GO:0008410">
    <property type="term" value="F:CoA-transferase activity"/>
    <property type="evidence" value="ECO:0007669"/>
    <property type="project" value="TreeGrafter"/>
</dbReference>
<dbReference type="EMBL" id="AZHW01000069">
    <property type="protein sequence ID" value="ETX03183.1"/>
    <property type="molecule type" value="Genomic_DNA"/>
</dbReference>
<evidence type="ECO:0000256" key="2">
    <source>
        <dbReference type="SAM" id="MobiDB-lite"/>
    </source>
</evidence>
<feature type="region of interest" description="Disordered" evidence="2">
    <location>
        <begin position="1"/>
        <end position="22"/>
    </location>
</feature>
<name>W4LZ51_ENTF1</name>
<dbReference type="PANTHER" id="PTHR48207">
    <property type="entry name" value="SUCCINATE--HYDROXYMETHYLGLUTARATE COA-TRANSFERASE"/>
    <property type="match status" value="1"/>
</dbReference>
<dbReference type="Proteomes" id="UP000019141">
    <property type="component" value="Unassembled WGS sequence"/>
</dbReference>
<dbReference type="Pfam" id="PF02515">
    <property type="entry name" value="CoA_transf_3"/>
    <property type="match status" value="1"/>
</dbReference>
<reference evidence="3 4" key="1">
    <citation type="journal article" date="2014" name="Nature">
        <title>An environmental bacterial taxon with a large and distinct metabolic repertoire.</title>
        <authorList>
            <person name="Wilson M.C."/>
            <person name="Mori T."/>
            <person name="Ruckert C."/>
            <person name="Uria A.R."/>
            <person name="Helf M.J."/>
            <person name="Takada K."/>
            <person name="Gernert C."/>
            <person name="Steffens U.A."/>
            <person name="Heycke N."/>
            <person name="Schmitt S."/>
            <person name="Rinke C."/>
            <person name="Helfrich E.J."/>
            <person name="Brachmann A.O."/>
            <person name="Gurgui C."/>
            <person name="Wakimoto T."/>
            <person name="Kracht M."/>
            <person name="Crusemann M."/>
            <person name="Hentschel U."/>
            <person name="Abe I."/>
            <person name="Matsunaga S."/>
            <person name="Kalinowski J."/>
            <person name="Takeyama H."/>
            <person name="Piel J."/>
        </authorList>
    </citation>
    <scope>NUCLEOTIDE SEQUENCE [LARGE SCALE GENOMIC DNA]</scope>
    <source>
        <strain evidence="4">TSY1</strain>
    </source>
</reference>
<dbReference type="SUPFAM" id="SSF89796">
    <property type="entry name" value="CoA-transferase family III (CaiB/BaiF)"/>
    <property type="match status" value="1"/>
</dbReference>
<keyword evidence="4" id="KW-1185">Reference proteome</keyword>
<evidence type="ECO:0000256" key="1">
    <source>
        <dbReference type="ARBA" id="ARBA00022679"/>
    </source>
</evidence>
<accession>W4LZ51</accession>
<dbReference type="InterPro" id="IPR023606">
    <property type="entry name" value="CoA-Trfase_III_dom_1_sf"/>
</dbReference>
<dbReference type="InterPro" id="IPR050483">
    <property type="entry name" value="CoA-transferase_III_domain"/>
</dbReference>
<dbReference type="HOGENOM" id="CLU_2231672_0_0_7"/>
<dbReference type="PANTHER" id="PTHR48207:SF4">
    <property type="entry name" value="BLL6097 PROTEIN"/>
    <property type="match status" value="1"/>
</dbReference>
<dbReference type="InterPro" id="IPR003673">
    <property type="entry name" value="CoA-Trfase_fam_III"/>
</dbReference>